<gene>
    <name evidence="1" type="ORF">A3G56_02525</name>
</gene>
<name>A0A1F5S008_9BACT</name>
<dbReference type="AlphaFoldDB" id="A0A1F5S008"/>
<accession>A0A1F5S008</accession>
<protein>
    <submittedName>
        <fullName evidence="1">Uncharacterized protein</fullName>
    </submittedName>
</protein>
<proteinExistence type="predicted"/>
<sequence length="106" mass="12103">MTIAGRTYEILGFLREGEDYVKGDIMVSRAKEMQAHLGEDDGQHLLDHQSEIPVALRGMVFVFTDWRRPGGPGSVGCVDWGGGRWVLRWIWLDDDWRGGDRVLRCK</sequence>
<evidence type="ECO:0000313" key="2">
    <source>
        <dbReference type="Proteomes" id="UP000178682"/>
    </source>
</evidence>
<comment type="caution">
    <text evidence="1">The sequence shown here is derived from an EMBL/GenBank/DDBJ whole genome shotgun (WGS) entry which is preliminary data.</text>
</comment>
<organism evidence="1 2">
    <name type="scientific">Candidatus Falkowbacteria bacterium RIFCSPLOWO2_12_FULL_45_10</name>
    <dbReference type="NCBI Taxonomy" id="1797990"/>
    <lineage>
        <taxon>Bacteria</taxon>
        <taxon>Candidatus Falkowiibacteriota</taxon>
    </lineage>
</organism>
<dbReference type="EMBL" id="MFFX01000009">
    <property type="protein sequence ID" value="OGF19783.1"/>
    <property type="molecule type" value="Genomic_DNA"/>
</dbReference>
<dbReference type="Proteomes" id="UP000178682">
    <property type="component" value="Unassembled WGS sequence"/>
</dbReference>
<evidence type="ECO:0000313" key="1">
    <source>
        <dbReference type="EMBL" id="OGF19783.1"/>
    </source>
</evidence>
<reference evidence="1 2" key="1">
    <citation type="journal article" date="2016" name="Nat. Commun.">
        <title>Thousands of microbial genomes shed light on interconnected biogeochemical processes in an aquifer system.</title>
        <authorList>
            <person name="Anantharaman K."/>
            <person name="Brown C.T."/>
            <person name="Hug L.A."/>
            <person name="Sharon I."/>
            <person name="Castelle C.J."/>
            <person name="Probst A.J."/>
            <person name="Thomas B.C."/>
            <person name="Singh A."/>
            <person name="Wilkins M.J."/>
            <person name="Karaoz U."/>
            <person name="Brodie E.L."/>
            <person name="Williams K.H."/>
            <person name="Hubbard S.S."/>
            <person name="Banfield J.F."/>
        </authorList>
    </citation>
    <scope>NUCLEOTIDE SEQUENCE [LARGE SCALE GENOMIC DNA]</scope>
</reference>